<dbReference type="Pfam" id="PF03357">
    <property type="entry name" value="Snf7"/>
    <property type="match status" value="1"/>
</dbReference>
<evidence type="ECO:0000256" key="4">
    <source>
        <dbReference type="ARBA" id="ARBA00022753"/>
    </source>
</evidence>
<keyword evidence="6" id="KW-0472">Membrane</keyword>
<evidence type="ECO:0000313" key="7">
    <source>
        <dbReference type="EMBL" id="MES1923538.1"/>
    </source>
</evidence>
<accession>A0ABV2AV41</accession>
<reference evidence="7 8" key="1">
    <citation type="journal article" date="2024" name="BMC Biol.">
        <title>Comparative genomics of Ascetosporea gives new insight into the evolutionary basis for animal parasitism in Rhizaria.</title>
        <authorList>
            <person name="Hiltunen Thoren M."/>
            <person name="Onut-Brannstrom I."/>
            <person name="Alfjorden A."/>
            <person name="Peckova H."/>
            <person name="Swords F."/>
            <person name="Hooper C."/>
            <person name="Holzer A.S."/>
            <person name="Bass D."/>
            <person name="Burki F."/>
        </authorList>
    </citation>
    <scope>NUCLEOTIDE SEQUENCE [LARGE SCALE GENOMIC DNA]</scope>
    <source>
        <strain evidence="7">20-A016</strain>
    </source>
</reference>
<evidence type="ECO:0000256" key="5">
    <source>
        <dbReference type="ARBA" id="ARBA00022927"/>
    </source>
</evidence>
<dbReference type="PANTHER" id="PTHR22761:SF5">
    <property type="entry name" value="CHARGED MULTIVESICULAR BODY PROTEIN 6"/>
    <property type="match status" value="1"/>
</dbReference>
<keyword evidence="8" id="KW-1185">Reference proteome</keyword>
<dbReference type="EMBL" id="JBDODL010006747">
    <property type="protein sequence ID" value="MES1923538.1"/>
    <property type="molecule type" value="Genomic_DNA"/>
</dbReference>
<evidence type="ECO:0000256" key="1">
    <source>
        <dbReference type="ARBA" id="ARBA00004608"/>
    </source>
</evidence>
<comment type="subcellular location">
    <subcellularLocation>
        <location evidence="1">Endosome membrane</location>
    </subcellularLocation>
</comment>
<gene>
    <name evidence="7" type="primary">CHMP6_2</name>
    <name evidence="7" type="ORF">MHBO_005126</name>
</gene>
<dbReference type="PANTHER" id="PTHR22761">
    <property type="entry name" value="CHARGED MULTIVESICULAR BODY PROTEIN"/>
    <property type="match status" value="1"/>
</dbReference>
<dbReference type="Proteomes" id="UP001439008">
    <property type="component" value="Unassembled WGS sequence"/>
</dbReference>
<name>A0ABV2AV41_9EUKA</name>
<keyword evidence="4" id="KW-0967">Endosome</keyword>
<organism evidence="7 8">
    <name type="scientific">Bonamia ostreae</name>
    <dbReference type="NCBI Taxonomy" id="126728"/>
    <lineage>
        <taxon>Eukaryota</taxon>
        <taxon>Sar</taxon>
        <taxon>Rhizaria</taxon>
        <taxon>Endomyxa</taxon>
        <taxon>Ascetosporea</taxon>
        <taxon>Haplosporida</taxon>
        <taxon>Bonamia</taxon>
    </lineage>
</organism>
<evidence type="ECO:0000256" key="3">
    <source>
        <dbReference type="ARBA" id="ARBA00022448"/>
    </source>
</evidence>
<comment type="similarity">
    <text evidence="2">Belongs to the SNF7 family.</text>
</comment>
<proteinExistence type="inferred from homology"/>
<sequence length="169" mass="19685">MESVMKEEDETVRKLLKEGHRSKATFILRKKRFQQNLLDGTDSKLLNIHKLLESIESSALNKEIVSSLKDGKKALDQINKELDVDKVMLLLDESEEAIAYQKEIDNLLNKKLNDEDDEAVREELEQLINSDKREVLERKEPLSLRKKESERRSVEVVEIERIESNLITV</sequence>
<dbReference type="InterPro" id="IPR005024">
    <property type="entry name" value="Snf7_fam"/>
</dbReference>
<protein>
    <submittedName>
        <fullName evidence="7">Charged multivesicular body protein 6</fullName>
    </submittedName>
</protein>
<keyword evidence="5" id="KW-0653">Protein transport</keyword>
<keyword evidence="3" id="KW-0813">Transport</keyword>
<evidence type="ECO:0000256" key="6">
    <source>
        <dbReference type="ARBA" id="ARBA00023136"/>
    </source>
</evidence>
<evidence type="ECO:0000256" key="2">
    <source>
        <dbReference type="ARBA" id="ARBA00006190"/>
    </source>
</evidence>
<comment type="caution">
    <text evidence="7">The sequence shown here is derived from an EMBL/GenBank/DDBJ whole genome shotgun (WGS) entry which is preliminary data.</text>
</comment>
<evidence type="ECO:0000313" key="8">
    <source>
        <dbReference type="Proteomes" id="UP001439008"/>
    </source>
</evidence>